<dbReference type="AlphaFoldDB" id="A0A0W8FK95"/>
<keyword evidence="2" id="KW-0560">Oxidoreductase</keyword>
<dbReference type="EMBL" id="LNQE01001076">
    <property type="protein sequence ID" value="KUG21319.1"/>
    <property type="molecule type" value="Genomic_DNA"/>
</dbReference>
<feature type="domain" description="Flavodoxin-like fold" evidence="3">
    <location>
        <begin position="4"/>
        <end position="213"/>
    </location>
</feature>
<protein>
    <submittedName>
        <fullName evidence="4">Nad(P)h oxidoreductase yrkl</fullName>
    </submittedName>
</protein>
<dbReference type="InterPro" id="IPR029039">
    <property type="entry name" value="Flavoprotein-like_sf"/>
</dbReference>
<dbReference type="PANTHER" id="PTHR10204:SF34">
    <property type="entry name" value="NAD(P)H DEHYDROGENASE [QUINONE] 1 ISOFORM 1"/>
    <property type="match status" value="1"/>
</dbReference>
<dbReference type="SUPFAM" id="SSF52218">
    <property type="entry name" value="Flavoproteins"/>
    <property type="match status" value="1"/>
</dbReference>
<evidence type="ECO:0000259" key="3">
    <source>
        <dbReference type="Pfam" id="PF02525"/>
    </source>
</evidence>
<proteinExistence type="inferred from homology"/>
<dbReference type="GO" id="GO:0005829">
    <property type="term" value="C:cytosol"/>
    <property type="evidence" value="ECO:0007669"/>
    <property type="project" value="TreeGrafter"/>
</dbReference>
<dbReference type="InterPro" id="IPR051545">
    <property type="entry name" value="NAD(P)H_dehydrogenase_qn"/>
</dbReference>
<dbReference type="Pfam" id="PF02525">
    <property type="entry name" value="Flavodoxin_2"/>
    <property type="match status" value="1"/>
</dbReference>
<name>A0A0W8FK95_9ZZZZ</name>
<dbReference type="Gene3D" id="3.40.50.360">
    <property type="match status" value="1"/>
</dbReference>
<comment type="similarity">
    <text evidence="1">Belongs to the NAD(P)H dehydrogenase (quinone) family.</text>
</comment>
<comment type="caution">
    <text evidence="4">The sequence shown here is derived from an EMBL/GenBank/DDBJ whole genome shotgun (WGS) entry which is preliminary data.</text>
</comment>
<sequence>MSQMKVLYVYAHPEPKSFNGALKTMAVNTLLDRRHYIEVSDLYRMRFNPVAGPGDYLQRMDPEVFDPQDEALHAANTESFARDIYEEMEKVGWADLIIFQFPLWFASVPAILKGWFDRVFAVGVAFNPMTGSIYDRGMLAGRSAMLVVTAGDAEAAYGPDGIHGDIHTHLAVLNHCTLAYAGLSVLPPHIIYEADTLSGERGRQEIERYRERLLSVLTEEAGRYPIPPSAI</sequence>
<gene>
    <name evidence="4" type="ORF">ASZ90_008933</name>
</gene>
<dbReference type="GO" id="GO:0003955">
    <property type="term" value="F:NAD(P)H dehydrogenase (quinone) activity"/>
    <property type="evidence" value="ECO:0007669"/>
    <property type="project" value="TreeGrafter"/>
</dbReference>
<dbReference type="InterPro" id="IPR003680">
    <property type="entry name" value="Flavodoxin_fold"/>
</dbReference>
<evidence type="ECO:0000256" key="1">
    <source>
        <dbReference type="ARBA" id="ARBA00006252"/>
    </source>
</evidence>
<accession>A0A0W8FK95</accession>
<organism evidence="4">
    <name type="scientific">hydrocarbon metagenome</name>
    <dbReference type="NCBI Taxonomy" id="938273"/>
    <lineage>
        <taxon>unclassified sequences</taxon>
        <taxon>metagenomes</taxon>
        <taxon>ecological metagenomes</taxon>
    </lineage>
</organism>
<reference evidence="4" key="1">
    <citation type="journal article" date="2015" name="Proc. Natl. Acad. Sci. U.S.A.">
        <title>Networks of energetic and metabolic interactions define dynamics in microbial communities.</title>
        <authorList>
            <person name="Embree M."/>
            <person name="Liu J.K."/>
            <person name="Al-Bassam M.M."/>
            <person name="Zengler K."/>
        </authorList>
    </citation>
    <scope>NUCLEOTIDE SEQUENCE</scope>
</reference>
<evidence type="ECO:0000313" key="4">
    <source>
        <dbReference type="EMBL" id="KUG21319.1"/>
    </source>
</evidence>
<evidence type="ECO:0000256" key="2">
    <source>
        <dbReference type="ARBA" id="ARBA00023002"/>
    </source>
</evidence>
<dbReference type="PANTHER" id="PTHR10204">
    <property type="entry name" value="NAD P H OXIDOREDUCTASE-RELATED"/>
    <property type="match status" value="1"/>
</dbReference>